<name>A0ACC1AZ68_9ROSI</name>
<evidence type="ECO:0000313" key="2">
    <source>
        <dbReference type="Proteomes" id="UP001164250"/>
    </source>
</evidence>
<organism evidence="1 2">
    <name type="scientific">Pistacia atlantica</name>
    <dbReference type="NCBI Taxonomy" id="434234"/>
    <lineage>
        <taxon>Eukaryota</taxon>
        <taxon>Viridiplantae</taxon>
        <taxon>Streptophyta</taxon>
        <taxon>Embryophyta</taxon>
        <taxon>Tracheophyta</taxon>
        <taxon>Spermatophyta</taxon>
        <taxon>Magnoliopsida</taxon>
        <taxon>eudicotyledons</taxon>
        <taxon>Gunneridae</taxon>
        <taxon>Pentapetalae</taxon>
        <taxon>rosids</taxon>
        <taxon>malvids</taxon>
        <taxon>Sapindales</taxon>
        <taxon>Anacardiaceae</taxon>
        <taxon>Pistacia</taxon>
    </lineage>
</organism>
<keyword evidence="2" id="KW-1185">Reference proteome</keyword>
<reference evidence="2" key="1">
    <citation type="journal article" date="2023" name="G3 (Bethesda)">
        <title>Genome assembly and association tests identify interacting loci associated with vigor, precocity, and sex in interspecific pistachio rootstocks.</title>
        <authorList>
            <person name="Palmer W."/>
            <person name="Jacygrad E."/>
            <person name="Sagayaradj S."/>
            <person name="Cavanaugh K."/>
            <person name="Han R."/>
            <person name="Bertier L."/>
            <person name="Beede B."/>
            <person name="Kafkas S."/>
            <person name="Golino D."/>
            <person name="Preece J."/>
            <person name="Michelmore R."/>
        </authorList>
    </citation>
    <scope>NUCLEOTIDE SEQUENCE [LARGE SCALE GENOMIC DNA]</scope>
</reference>
<comment type="caution">
    <text evidence="1">The sequence shown here is derived from an EMBL/GenBank/DDBJ whole genome shotgun (WGS) entry which is preliminary data.</text>
</comment>
<proteinExistence type="predicted"/>
<dbReference type="EMBL" id="CM047903">
    <property type="protein sequence ID" value="KAJ0091921.1"/>
    <property type="molecule type" value="Genomic_DNA"/>
</dbReference>
<dbReference type="Proteomes" id="UP001164250">
    <property type="component" value="Chromosome 7"/>
</dbReference>
<gene>
    <name evidence="1" type="ORF">Patl1_26042</name>
</gene>
<sequence length="74" mass="7847">MGTLLMVGASDGIVFGVVLFKEEGGKAWRLLDFLFLECLQQMGALQVASVSGLVCDFSIGGFEMRGLGSLLLGF</sequence>
<accession>A0ACC1AZ68</accession>
<evidence type="ECO:0000313" key="1">
    <source>
        <dbReference type="EMBL" id="KAJ0091921.1"/>
    </source>
</evidence>
<protein>
    <submittedName>
        <fullName evidence="1">Uncharacterized protein</fullName>
    </submittedName>
</protein>